<dbReference type="Pfam" id="PF24473">
    <property type="entry name" value="CON_HrpB"/>
    <property type="match status" value="1"/>
</dbReference>
<feature type="compositionally biased region" description="Basic residues" evidence="5">
    <location>
        <begin position="810"/>
        <end position="819"/>
    </location>
</feature>
<dbReference type="PROSITE" id="PS51194">
    <property type="entry name" value="HELICASE_CTER"/>
    <property type="match status" value="1"/>
</dbReference>
<feature type="domain" description="Helicase ATP-binding" evidence="6">
    <location>
        <begin position="14"/>
        <end position="177"/>
    </location>
</feature>
<dbReference type="PANTHER" id="PTHR43519:SF1">
    <property type="entry name" value="ATP-DEPENDENT RNA HELICASE HRPB"/>
    <property type="match status" value="1"/>
</dbReference>
<evidence type="ECO:0000259" key="7">
    <source>
        <dbReference type="PROSITE" id="PS51194"/>
    </source>
</evidence>
<dbReference type="Pfam" id="PF00270">
    <property type="entry name" value="DEAD"/>
    <property type="match status" value="1"/>
</dbReference>
<dbReference type="RefSeq" id="WP_067419786.1">
    <property type="nucleotide sequence ID" value="NZ_LNTY01000058.1"/>
</dbReference>
<feature type="compositionally biased region" description="Basic and acidic residues" evidence="5">
    <location>
        <begin position="793"/>
        <end position="803"/>
    </location>
</feature>
<dbReference type="FunFam" id="3.40.50.300:FF:002125">
    <property type="entry name" value="ATP-dependent helicase HrpB"/>
    <property type="match status" value="1"/>
</dbReference>
<keyword evidence="3 8" id="KW-0347">Helicase</keyword>
<dbReference type="GO" id="GO:0005524">
    <property type="term" value="F:ATP binding"/>
    <property type="evidence" value="ECO:0007669"/>
    <property type="project" value="UniProtKB-KW"/>
</dbReference>
<dbReference type="GO" id="GO:0004386">
    <property type="term" value="F:helicase activity"/>
    <property type="evidence" value="ECO:0007669"/>
    <property type="project" value="UniProtKB-KW"/>
</dbReference>
<dbReference type="CDD" id="cd17990">
    <property type="entry name" value="DEXHc_HrpB"/>
    <property type="match status" value="1"/>
</dbReference>
<dbReference type="EMBL" id="LNTY01000058">
    <property type="protein sequence ID" value="KXF80146.1"/>
    <property type="molecule type" value="Genomic_DNA"/>
</dbReference>
<dbReference type="PIRSF" id="PIRSF005496">
    <property type="entry name" value="ATP_hel_hrpB"/>
    <property type="match status" value="1"/>
</dbReference>
<keyword evidence="4" id="KW-0067">ATP-binding</keyword>
<dbReference type="STRING" id="294935.ATN88_13975"/>
<dbReference type="Pfam" id="PF08482">
    <property type="entry name" value="HrpB_C"/>
    <property type="match status" value="1"/>
</dbReference>
<gene>
    <name evidence="8" type="ORF">ATN88_13975</name>
</gene>
<keyword evidence="9" id="KW-1185">Reference proteome</keyword>
<dbReference type="Pfam" id="PF00271">
    <property type="entry name" value="Helicase_C"/>
    <property type="match status" value="1"/>
</dbReference>
<protein>
    <submittedName>
        <fullName evidence="8">ATP-dependent helicase</fullName>
    </submittedName>
</protein>
<dbReference type="SMART" id="SM00487">
    <property type="entry name" value="DEXDc"/>
    <property type="match status" value="1"/>
</dbReference>
<proteinExistence type="predicted"/>
<dbReference type="NCBIfam" id="NF008662">
    <property type="entry name" value="PRK11664.1"/>
    <property type="match status" value="1"/>
</dbReference>
<dbReference type="GO" id="GO:0016787">
    <property type="term" value="F:hydrolase activity"/>
    <property type="evidence" value="ECO:0007669"/>
    <property type="project" value="UniProtKB-KW"/>
</dbReference>
<dbReference type="InterPro" id="IPR056329">
    <property type="entry name" value="CON_HrpB"/>
</dbReference>
<dbReference type="AlphaFoldDB" id="A0A135I3W8"/>
<dbReference type="CDD" id="cd18791">
    <property type="entry name" value="SF2_C_RHA"/>
    <property type="match status" value="1"/>
</dbReference>
<sequence length="819" mass="90123">MSQLPIDSVLDNVLSALRHNAQVILKAPPGAGKSTRLPLVLLQRNVFEGRIVLLEPRRLAARNIARFLAQQLGEPVGHTVGLRVRGETRVSDRTRIEIVTEGVLTRMIQTDPELSGVDLVIFDEFHERSLHADLALALSLDVQAGLRDDLTLLIMSATLDDGALSALLPDAEVVTSEGRSFPVEVRYQPIARQYGYESLVASAIAQLLEKEQGSALVFLPGVREIQRTAEALADKVSSDVLICPLYGQLSSKEQQEAISPAPSGKRKVVLATNIAETSLTIEGIRLVVDAGLERVARFNRKTGITKLDTLQIAKSSAIQRMGRAGRLSEGVCLRLYSEETFQRMPAVPDPEILTSDLMQLVLEVIQWGCAPEDLQWLDQPPTQHWQQALAVLQQLGLIDDKGSLTASGKQLNHLGVEARLGAMLLTAKQLDGNALSTACWLAAWAEEPLRGKVDSDLRLQLMQLTSRKGTHAQRAQQLAERVKGKLSSEIEAELLPVLAAAAWPDRIAKSRGGNGRFLLSNGHGAQLDTEHPLSAEDALIAVDLMSMAQGDSRIFTACPADLSVLQTQLPSLFSEQEWVDWDEQKGRLVAETQVRCGEIVVSRKPITQISDQMRTQAVLQQIKRKGLVSLPLNAKAESLLTRAQCAIAWDLPLTLPLLDEEAMLATLEEWLLPFLGGVTSTAALKKVDVYSALEAWFGWDTTKELNRLLPETFEVPTGSNYKIRYQPDAKPALAVKMQEMYGQAQSPAIADGKVTLVVELLSPAQRPLQITQDLAGFWQGAYKEVQKEMKGRYPKHVWPDDPANHQPTKLTKRHFKPDV</sequence>
<dbReference type="InterPro" id="IPR049614">
    <property type="entry name" value="HrpB_DEXH"/>
</dbReference>
<dbReference type="InterPro" id="IPR001650">
    <property type="entry name" value="Helicase_C-like"/>
</dbReference>
<evidence type="ECO:0000256" key="5">
    <source>
        <dbReference type="SAM" id="MobiDB-lite"/>
    </source>
</evidence>
<evidence type="ECO:0000256" key="4">
    <source>
        <dbReference type="ARBA" id="ARBA00022840"/>
    </source>
</evidence>
<dbReference type="InterPro" id="IPR011545">
    <property type="entry name" value="DEAD/DEAH_box_helicase_dom"/>
</dbReference>
<feature type="domain" description="Helicase C-terminal" evidence="7">
    <location>
        <begin position="203"/>
        <end position="368"/>
    </location>
</feature>
<dbReference type="InterPro" id="IPR014001">
    <property type="entry name" value="Helicase_ATP-bd"/>
</dbReference>
<keyword evidence="2" id="KW-0378">Hydrolase</keyword>
<evidence type="ECO:0000313" key="9">
    <source>
        <dbReference type="Proteomes" id="UP000070529"/>
    </source>
</evidence>
<keyword evidence="1" id="KW-0547">Nucleotide-binding</keyword>
<dbReference type="Gene3D" id="3.40.50.300">
    <property type="entry name" value="P-loop containing nucleotide triphosphate hydrolases"/>
    <property type="match status" value="2"/>
</dbReference>
<name>A0A135I3W8_9GAMM</name>
<evidence type="ECO:0000313" key="8">
    <source>
        <dbReference type="EMBL" id="KXF80146.1"/>
    </source>
</evidence>
<dbReference type="OrthoDB" id="9805617at2"/>
<dbReference type="GO" id="GO:0003676">
    <property type="term" value="F:nucleic acid binding"/>
    <property type="evidence" value="ECO:0007669"/>
    <property type="project" value="InterPro"/>
</dbReference>
<organism evidence="8 9">
    <name type="scientific">Enterovibrio coralii</name>
    <dbReference type="NCBI Taxonomy" id="294935"/>
    <lineage>
        <taxon>Bacteria</taxon>
        <taxon>Pseudomonadati</taxon>
        <taxon>Pseudomonadota</taxon>
        <taxon>Gammaproteobacteria</taxon>
        <taxon>Vibrionales</taxon>
        <taxon>Vibrionaceae</taxon>
        <taxon>Enterovibrio</taxon>
    </lineage>
</organism>
<accession>A0A135I3W8</accession>
<dbReference type="InterPro" id="IPR007502">
    <property type="entry name" value="Helicase-assoc_dom"/>
</dbReference>
<dbReference type="SUPFAM" id="SSF52540">
    <property type="entry name" value="P-loop containing nucleoside triphosphate hydrolases"/>
    <property type="match status" value="1"/>
</dbReference>
<dbReference type="SMART" id="SM00490">
    <property type="entry name" value="HELICc"/>
    <property type="match status" value="1"/>
</dbReference>
<dbReference type="Gene3D" id="1.20.120.1080">
    <property type="match status" value="1"/>
</dbReference>
<dbReference type="PANTHER" id="PTHR43519">
    <property type="entry name" value="ATP-DEPENDENT RNA HELICASE HRPB"/>
    <property type="match status" value="1"/>
</dbReference>
<evidence type="ECO:0000256" key="2">
    <source>
        <dbReference type="ARBA" id="ARBA00022801"/>
    </source>
</evidence>
<dbReference type="Proteomes" id="UP000070529">
    <property type="component" value="Unassembled WGS sequence"/>
</dbReference>
<dbReference type="PROSITE" id="PS51192">
    <property type="entry name" value="HELICASE_ATP_BIND_1"/>
    <property type="match status" value="1"/>
</dbReference>
<feature type="region of interest" description="Disordered" evidence="5">
    <location>
        <begin position="793"/>
        <end position="819"/>
    </location>
</feature>
<dbReference type="InterPro" id="IPR027417">
    <property type="entry name" value="P-loop_NTPase"/>
</dbReference>
<dbReference type="NCBIfam" id="TIGR01970">
    <property type="entry name" value="DEAH_box_HrpB"/>
    <property type="match status" value="1"/>
</dbReference>
<evidence type="ECO:0000259" key="6">
    <source>
        <dbReference type="PROSITE" id="PS51192"/>
    </source>
</evidence>
<reference evidence="8 9" key="1">
    <citation type="submission" date="2015-11" db="EMBL/GenBank/DDBJ databases">
        <title>Genomic Taxonomy of the Vibrionaceae.</title>
        <authorList>
            <person name="Gomez-Gil B."/>
            <person name="Enciso-Ibarra J."/>
        </authorList>
    </citation>
    <scope>NUCLEOTIDE SEQUENCE [LARGE SCALE GENOMIC DNA]</scope>
    <source>
        <strain evidence="8 9">CAIM 912</strain>
    </source>
</reference>
<comment type="caution">
    <text evidence="8">The sequence shown here is derived from an EMBL/GenBank/DDBJ whole genome shotgun (WGS) entry which is preliminary data.</text>
</comment>
<dbReference type="SMART" id="SM00847">
    <property type="entry name" value="HA2"/>
    <property type="match status" value="1"/>
</dbReference>
<dbReference type="InterPro" id="IPR013689">
    <property type="entry name" value="RNA_helicase_ATP-dep_HrpB_C"/>
</dbReference>
<evidence type="ECO:0000256" key="1">
    <source>
        <dbReference type="ARBA" id="ARBA00022741"/>
    </source>
</evidence>
<evidence type="ECO:0000256" key="3">
    <source>
        <dbReference type="ARBA" id="ARBA00022806"/>
    </source>
</evidence>
<dbReference type="InterPro" id="IPR010225">
    <property type="entry name" value="HrpB"/>
</dbReference>